<dbReference type="SUPFAM" id="SSF103473">
    <property type="entry name" value="MFS general substrate transporter"/>
    <property type="match status" value="1"/>
</dbReference>
<evidence type="ECO:0000256" key="1">
    <source>
        <dbReference type="ARBA" id="ARBA00004141"/>
    </source>
</evidence>
<evidence type="ECO:0000256" key="3">
    <source>
        <dbReference type="ARBA" id="ARBA00022448"/>
    </source>
</evidence>
<protein>
    <submittedName>
        <fullName evidence="10">General substrate transporter</fullName>
    </submittedName>
</protein>
<comment type="subcellular location">
    <subcellularLocation>
        <location evidence="1">Membrane</location>
        <topology evidence="1">Multi-pass membrane protein</topology>
    </subcellularLocation>
</comment>
<dbReference type="InterPro" id="IPR003663">
    <property type="entry name" value="Sugar/inositol_transpt"/>
</dbReference>
<comment type="similarity">
    <text evidence="2 7">Belongs to the major facilitator superfamily. Sugar transporter (TC 2.A.1.1) family.</text>
</comment>
<evidence type="ECO:0000256" key="2">
    <source>
        <dbReference type="ARBA" id="ARBA00010992"/>
    </source>
</evidence>
<sequence>MWIPSNANSVNGTPPSGLIAGSYISKHYGRRMCMFVMSVWSIATTTIVVTSSSRNQILAGRVLNLLTTQRYVYRNGMELAVVPIYQSEITPRKARGFVVTTYQIALTVGSLAVNAVCRGTMLLGSNAAWRIPIGLFYVVPSIVCGCIWFVPESPRWLVVQNRPDEAKSALIRLREGKATDEQIDAEFAMIRDGIEAEQVKGMFLDQFRGANRRRTIIVAVSNFFFQTTGSIFSTVYGALFLRSLGTVNPISITFARTAINLVMSATSMFIVDRTGRRPLLLFGGSIQATCLMVMGGLGTISNPTDQVKAGIVAMMVLYAAFFSLGWAPVIHTITAEIPSTKCRDISYRTASFVNVLMQARFTVSYSLPYLLNPPYANLGSRVGFIFGGSACLSVVFAYFCIPECSGRSLEEIDSLFESGVSLRKFHTVQLDLQGTNVDNIHIEKCEEKV</sequence>
<evidence type="ECO:0000259" key="9">
    <source>
        <dbReference type="PROSITE" id="PS50850"/>
    </source>
</evidence>
<gene>
    <name evidence="10" type="ORF">B0I35DRAFT_492061</name>
</gene>
<keyword evidence="5 8" id="KW-1133">Transmembrane helix</keyword>
<keyword evidence="4 8" id="KW-0812">Transmembrane</keyword>
<evidence type="ECO:0000256" key="7">
    <source>
        <dbReference type="RuleBase" id="RU003346"/>
    </source>
</evidence>
<dbReference type="OrthoDB" id="6612291at2759"/>
<dbReference type="Gene3D" id="1.20.1250.20">
    <property type="entry name" value="MFS general substrate transporter like domains"/>
    <property type="match status" value="1"/>
</dbReference>
<dbReference type="GO" id="GO:0005351">
    <property type="term" value="F:carbohydrate:proton symporter activity"/>
    <property type="evidence" value="ECO:0007669"/>
    <property type="project" value="TreeGrafter"/>
</dbReference>
<evidence type="ECO:0000313" key="10">
    <source>
        <dbReference type="EMBL" id="KAH7308007.1"/>
    </source>
</evidence>
<keyword evidence="11" id="KW-1185">Reference proteome</keyword>
<dbReference type="EMBL" id="JAGPNK010000016">
    <property type="protein sequence ID" value="KAH7308007.1"/>
    <property type="molecule type" value="Genomic_DNA"/>
</dbReference>
<proteinExistence type="inferred from homology"/>
<organism evidence="10 11">
    <name type="scientific">Stachybotrys elegans</name>
    <dbReference type="NCBI Taxonomy" id="80388"/>
    <lineage>
        <taxon>Eukaryota</taxon>
        <taxon>Fungi</taxon>
        <taxon>Dikarya</taxon>
        <taxon>Ascomycota</taxon>
        <taxon>Pezizomycotina</taxon>
        <taxon>Sordariomycetes</taxon>
        <taxon>Hypocreomycetidae</taxon>
        <taxon>Hypocreales</taxon>
        <taxon>Stachybotryaceae</taxon>
        <taxon>Stachybotrys</taxon>
    </lineage>
</organism>
<dbReference type="InterPro" id="IPR005828">
    <property type="entry name" value="MFS_sugar_transport-like"/>
</dbReference>
<accession>A0A8K0SC63</accession>
<dbReference type="PROSITE" id="PS50850">
    <property type="entry name" value="MFS"/>
    <property type="match status" value="1"/>
</dbReference>
<dbReference type="InterPro" id="IPR036259">
    <property type="entry name" value="MFS_trans_sf"/>
</dbReference>
<keyword evidence="6 8" id="KW-0472">Membrane</keyword>
<dbReference type="Proteomes" id="UP000813444">
    <property type="component" value="Unassembled WGS sequence"/>
</dbReference>
<feature type="transmembrane region" description="Helical" evidence="8">
    <location>
        <begin position="278"/>
        <end position="297"/>
    </location>
</feature>
<keyword evidence="3 7" id="KW-0813">Transport</keyword>
<evidence type="ECO:0000256" key="6">
    <source>
        <dbReference type="ARBA" id="ARBA00023136"/>
    </source>
</evidence>
<feature type="transmembrane region" description="Helical" evidence="8">
    <location>
        <begin position="216"/>
        <end position="238"/>
    </location>
</feature>
<evidence type="ECO:0000256" key="5">
    <source>
        <dbReference type="ARBA" id="ARBA00022989"/>
    </source>
</evidence>
<evidence type="ECO:0000256" key="4">
    <source>
        <dbReference type="ARBA" id="ARBA00022692"/>
    </source>
</evidence>
<evidence type="ECO:0000313" key="11">
    <source>
        <dbReference type="Proteomes" id="UP000813444"/>
    </source>
</evidence>
<feature type="transmembrane region" description="Helical" evidence="8">
    <location>
        <begin position="129"/>
        <end position="150"/>
    </location>
</feature>
<dbReference type="InterPro" id="IPR050360">
    <property type="entry name" value="MFS_Sugar_Transporters"/>
</dbReference>
<dbReference type="AlphaFoldDB" id="A0A8K0SC63"/>
<dbReference type="GO" id="GO:0016020">
    <property type="term" value="C:membrane"/>
    <property type="evidence" value="ECO:0007669"/>
    <property type="project" value="UniProtKB-SubCell"/>
</dbReference>
<reference evidence="10" key="1">
    <citation type="journal article" date="2021" name="Nat. Commun.">
        <title>Genetic determinants of endophytism in the Arabidopsis root mycobiome.</title>
        <authorList>
            <person name="Mesny F."/>
            <person name="Miyauchi S."/>
            <person name="Thiergart T."/>
            <person name="Pickel B."/>
            <person name="Atanasova L."/>
            <person name="Karlsson M."/>
            <person name="Huettel B."/>
            <person name="Barry K.W."/>
            <person name="Haridas S."/>
            <person name="Chen C."/>
            <person name="Bauer D."/>
            <person name="Andreopoulos W."/>
            <person name="Pangilinan J."/>
            <person name="LaButti K."/>
            <person name="Riley R."/>
            <person name="Lipzen A."/>
            <person name="Clum A."/>
            <person name="Drula E."/>
            <person name="Henrissat B."/>
            <person name="Kohler A."/>
            <person name="Grigoriev I.V."/>
            <person name="Martin F.M."/>
            <person name="Hacquard S."/>
        </authorList>
    </citation>
    <scope>NUCLEOTIDE SEQUENCE</scope>
    <source>
        <strain evidence="10">MPI-CAGE-CH-0235</strain>
    </source>
</reference>
<name>A0A8K0SC63_9HYPO</name>
<feature type="domain" description="Major facilitator superfamily (MFS) profile" evidence="9">
    <location>
        <begin position="1"/>
        <end position="405"/>
    </location>
</feature>
<feature type="transmembrane region" description="Helical" evidence="8">
    <location>
        <begin position="250"/>
        <end position="271"/>
    </location>
</feature>
<dbReference type="PANTHER" id="PTHR48022:SF77">
    <property type="entry name" value="MAJOR FACILITATOR SUPERFAMILY (MFS) PROFILE DOMAIN-CONTAINING PROTEIN"/>
    <property type="match status" value="1"/>
</dbReference>
<dbReference type="PANTHER" id="PTHR48022">
    <property type="entry name" value="PLASTIDIC GLUCOSE TRANSPORTER 4"/>
    <property type="match status" value="1"/>
</dbReference>
<evidence type="ECO:0000256" key="8">
    <source>
        <dbReference type="SAM" id="Phobius"/>
    </source>
</evidence>
<feature type="transmembrane region" description="Helical" evidence="8">
    <location>
        <begin position="309"/>
        <end position="330"/>
    </location>
</feature>
<feature type="transmembrane region" description="Helical" evidence="8">
    <location>
        <begin position="383"/>
        <end position="401"/>
    </location>
</feature>
<feature type="transmembrane region" description="Helical" evidence="8">
    <location>
        <begin position="351"/>
        <end position="371"/>
    </location>
</feature>
<dbReference type="NCBIfam" id="TIGR00879">
    <property type="entry name" value="SP"/>
    <property type="match status" value="1"/>
</dbReference>
<dbReference type="InterPro" id="IPR020846">
    <property type="entry name" value="MFS_dom"/>
</dbReference>
<comment type="caution">
    <text evidence="10">The sequence shown here is derived from an EMBL/GenBank/DDBJ whole genome shotgun (WGS) entry which is preliminary data.</text>
</comment>
<dbReference type="Pfam" id="PF00083">
    <property type="entry name" value="Sugar_tr"/>
    <property type="match status" value="1"/>
</dbReference>